<keyword evidence="3" id="KW-1185">Reference proteome</keyword>
<evidence type="ECO:0008006" key="4">
    <source>
        <dbReference type="Google" id="ProtNLM"/>
    </source>
</evidence>
<name>A0A9X1B4C4_9GAMM</name>
<keyword evidence="1" id="KW-0472">Membrane</keyword>
<dbReference type="EMBL" id="NRRY01000015">
    <property type="protein sequence ID" value="MBK1618914.1"/>
    <property type="molecule type" value="Genomic_DNA"/>
</dbReference>
<dbReference type="Pfam" id="PF05990">
    <property type="entry name" value="DUF900"/>
    <property type="match status" value="1"/>
</dbReference>
<comment type="caution">
    <text evidence="2">The sequence shown here is derived from an EMBL/GenBank/DDBJ whole genome shotgun (WGS) entry which is preliminary data.</text>
</comment>
<dbReference type="PANTHER" id="PTHR36513">
    <property type="entry name" value="ABC TRANSMEMBRANE TYPE-1 DOMAIN-CONTAINING PROTEIN"/>
    <property type="match status" value="1"/>
</dbReference>
<evidence type="ECO:0000256" key="1">
    <source>
        <dbReference type="SAM" id="Phobius"/>
    </source>
</evidence>
<keyword evidence="1" id="KW-1133">Transmembrane helix</keyword>
<dbReference type="InterPro" id="IPR029058">
    <property type="entry name" value="AB_hydrolase_fold"/>
</dbReference>
<keyword evidence="1" id="KW-0812">Transmembrane</keyword>
<dbReference type="PANTHER" id="PTHR36513:SF1">
    <property type="entry name" value="TRANSMEMBRANE PROTEIN"/>
    <property type="match status" value="1"/>
</dbReference>
<dbReference type="AlphaFoldDB" id="A0A9X1B4C4"/>
<dbReference type="Proteomes" id="UP001138768">
    <property type="component" value="Unassembled WGS sequence"/>
</dbReference>
<gene>
    <name evidence="2" type="ORF">CKO42_10820</name>
</gene>
<proteinExistence type="predicted"/>
<dbReference type="SUPFAM" id="SSF53474">
    <property type="entry name" value="alpha/beta-Hydrolases"/>
    <property type="match status" value="1"/>
</dbReference>
<protein>
    <recommendedName>
        <fullName evidence="4">Alpha/beta fold hydrolase</fullName>
    </recommendedName>
</protein>
<sequence>MTGSRVTLTQWISGESSRLSRVRSRLDGRPDPVTLSRHEVATGQAMKITKKRALWIVGLMLALLAALSGYVFFISTNAALSRAEAFEFRRMQVARVGAENVFRFFFVSNRTAEPGAGPLIERIGNQRSSELLFGSFDTEIEPTLGLGMWLDESSWLLDEEIQIRNITRLDQTAFIQQLRGMVSASPHQGILLLVHGLRTDLDYAMRGTAFLAHILDINAPVLVFDWPGNQGDTLRGYRQAQRIATTSGAEFAATLRLLIDEVRPQRLWVVANSLGSQVVVDAISVLAQAPDLADAEREISDVILTAPDISSSRFNAQFKHQLAALVDDTTIYVSSNDRALLLSRLVNLQRRLGQSTLDKTDAELIDEIEQLLELVEVESNDGRVALVDVTPVNRTRNFHNFSLEVPEYFDDMFLRLTNPGSPLNRQRYQFRTPDGRLYSVLTRGR</sequence>
<accession>A0A9X1B4C4</accession>
<evidence type="ECO:0000313" key="3">
    <source>
        <dbReference type="Proteomes" id="UP001138768"/>
    </source>
</evidence>
<reference evidence="2 3" key="1">
    <citation type="journal article" date="2020" name="Microorganisms">
        <title>Osmotic Adaptation and Compatible Solute Biosynthesis of Phototrophic Bacteria as Revealed from Genome Analyses.</title>
        <authorList>
            <person name="Imhoff J.F."/>
            <person name="Rahn T."/>
            <person name="Kunzel S."/>
            <person name="Keller A."/>
            <person name="Neulinger S.C."/>
        </authorList>
    </citation>
    <scope>NUCLEOTIDE SEQUENCE [LARGE SCALE GENOMIC DNA]</scope>
    <source>
        <strain evidence="2 3">DSM 25653</strain>
    </source>
</reference>
<organism evidence="2 3">
    <name type="scientific">Lamprobacter modestohalophilus</name>
    <dbReference type="NCBI Taxonomy" id="1064514"/>
    <lineage>
        <taxon>Bacteria</taxon>
        <taxon>Pseudomonadati</taxon>
        <taxon>Pseudomonadota</taxon>
        <taxon>Gammaproteobacteria</taxon>
        <taxon>Chromatiales</taxon>
        <taxon>Chromatiaceae</taxon>
        <taxon>Lamprobacter</taxon>
    </lineage>
</organism>
<evidence type="ECO:0000313" key="2">
    <source>
        <dbReference type="EMBL" id="MBK1618914.1"/>
    </source>
</evidence>
<dbReference type="Gene3D" id="3.40.50.1820">
    <property type="entry name" value="alpha/beta hydrolase"/>
    <property type="match status" value="1"/>
</dbReference>
<feature type="transmembrane region" description="Helical" evidence="1">
    <location>
        <begin position="53"/>
        <end position="73"/>
    </location>
</feature>
<dbReference type="InterPro" id="IPR010297">
    <property type="entry name" value="DUF900_hydrolase"/>
</dbReference>